<organism evidence="1 2">
    <name type="scientific">Acrobeloides nanus</name>
    <dbReference type="NCBI Taxonomy" id="290746"/>
    <lineage>
        <taxon>Eukaryota</taxon>
        <taxon>Metazoa</taxon>
        <taxon>Ecdysozoa</taxon>
        <taxon>Nematoda</taxon>
        <taxon>Chromadorea</taxon>
        <taxon>Rhabditida</taxon>
        <taxon>Tylenchina</taxon>
        <taxon>Cephalobomorpha</taxon>
        <taxon>Cephaloboidea</taxon>
        <taxon>Cephalobidae</taxon>
        <taxon>Acrobeloides</taxon>
    </lineage>
</organism>
<dbReference type="InterPro" id="IPR050546">
    <property type="entry name" value="Glycosyl_Hydrlase_16"/>
</dbReference>
<dbReference type="Proteomes" id="UP000887540">
    <property type="component" value="Unplaced"/>
</dbReference>
<dbReference type="WBParaSite" id="ACRNAN_Path_529.g2004.t1">
    <property type="protein sequence ID" value="ACRNAN_Path_529.g2004.t1"/>
    <property type="gene ID" value="ACRNAN_Path_529.g2004"/>
</dbReference>
<dbReference type="AlphaFoldDB" id="A0A914C8C4"/>
<protein>
    <submittedName>
        <fullName evidence="2">Uncharacterized protein</fullName>
    </submittedName>
</protein>
<dbReference type="SUPFAM" id="SSF49899">
    <property type="entry name" value="Concanavalin A-like lectins/glucanases"/>
    <property type="match status" value="1"/>
</dbReference>
<sequence length="187" mass="20742">MNNCYDNYEVRIAVDHTQVIPPNEWGRASVEIESKKTWNDGGLFILDIDRMPTGPGVRFAFWTMGPNWPNNGEFDILEGWAGRGADELTLHSGEGYDMSVVLNETGVLPVMTGVWKKYSNGIASTNCSSSPINDAGCSVNAPNGTFGQEFNDVGGGLYIAEWDKENYVRMWVIKRPDIPVDITQVFV</sequence>
<dbReference type="InterPro" id="IPR013320">
    <property type="entry name" value="ConA-like_dom_sf"/>
</dbReference>
<proteinExistence type="predicted"/>
<dbReference type="Gene3D" id="2.60.120.200">
    <property type="match status" value="1"/>
</dbReference>
<keyword evidence="1" id="KW-1185">Reference proteome</keyword>
<name>A0A914C8C4_9BILA</name>
<reference evidence="2" key="1">
    <citation type="submission" date="2022-11" db="UniProtKB">
        <authorList>
            <consortium name="WormBaseParasite"/>
        </authorList>
    </citation>
    <scope>IDENTIFICATION</scope>
</reference>
<dbReference type="GO" id="GO:0009251">
    <property type="term" value="P:glucan catabolic process"/>
    <property type="evidence" value="ECO:0007669"/>
    <property type="project" value="TreeGrafter"/>
</dbReference>
<dbReference type="Pfam" id="PF26113">
    <property type="entry name" value="GH16_XgeA"/>
    <property type="match status" value="1"/>
</dbReference>
<dbReference type="PANTHER" id="PTHR10963:SF24">
    <property type="entry name" value="GLYCOSIDASE C21B10.07-RELATED"/>
    <property type="match status" value="1"/>
</dbReference>
<evidence type="ECO:0000313" key="2">
    <source>
        <dbReference type="WBParaSite" id="ACRNAN_Path_529.g2004.t1"/>
    </source>
</evidence>
<accession>A0A914C8C4</accession>
<evidence type="ECO:0000313" key="1">
    <source>
        <dbReference type="Proteomes" id="UP000887540"/>
    </source>
</evidence>
<dbReference type="PANTHER" id="PTHR10963">
    <property type="entry name" value="GLYCOSYL HYDROLASE-RELATED"/>
    <property type="match status" value="1"/>
</dbReference>